<evidence type="ECO:0000256" key="2">
    <source>
        <dbReference type="ARBA" id="ARBA00004965"/>
    </source>
</evidence>
<feature type="region of interest" description="Disordered" evidence="11">
    <location>
        <begin position="575"/>
        <end position="595"/>
    </location>
</feature>
<evidence type="ECO:0000256" key="6">
    <source>
        <dbReference type="ARBA" id="ARBA00022684"/>
    </source>
</evidence>
<evidence type="ECO:0000256" key="10">
    <source>
        <dbReference type="ARBA" id="ARBA00022842"/>
    </source>
</evidence>
<dbReference type="SUPFAM" id="SSF56059">
    <property type="entry name" value="Glutathione synthetase ATP-binding domain-like"/>
    <property type="match status" value="1"/>
</dbReference>
<organism evidence="13 14">
    <name type="scientific">Cudoniella acicularis</name>
    <dbReference type="NCBI Taxonomy" id="354080"/>
    <lineage>
        <taxon>Eukaryota</taxon>
        <taxon>Fungi</taxon>
        <taxon>Dikarya</taxon>
        <taxon>Ascomycota</taxon>
        <taxon>Pezizomycotina</taxon>
        <taxon>Leotiomycetes</taxon>
        <taxon>Helotiales</taxon>
        <taxon>Tricladiaceae</taxon>
        <taxon>Cudoniella</taxon>
    </lineage>
</organism>
<dbReference type="EMBL" id="JAAMPI010000551">
    <property type="protein sequence ID" value="KAF4630424.1"/>
    <property type="molecule type" value="Genomic_DNA"/>
</dbReference>
<dbReference type="Pfam" id="PF03199">
    <property type="entry name" value="GSH_synthase"/>
    <property type="match status" value="1"/>
</dbReference>
<dbReference type="InterPro" id="IPR016185">
    <property type="entry name" value="PreATP-grasp_dom_sf"/>
</dbReference>
<keyword evidence="8" id="KW-0547">Nucleotide-binding</keyword>
<dbReference type="InterPro" id="IPR014042">
    <property type="entry name" value="Glutathione_synthase_a-hlx"/>
</dbReference>
<dbReference type="Gene3D" id="3.30.470.20">
    <property type="entry name" value="ATP-grasp fold, B domain"/>
    <property type="match status" value="1"/>
</dbReference>
<sequence length="595" mass="66990">MQHPPALSDEQLEALVANITDWQLTHGSILKFFNADEEDTVLAIPPGTTLFPTLFPGELFNEALELQETYNKLYAAVAEDEEWLYHVLQTLIDVDPLTRALWDIHQEVKKEGYCEEPTLGIFRSDYMLHQNHVELSEDPNFRLKQVECNTISVAGAVHNNKISDMHHHLQRIGAYIPQPTTSPMLDLHWEMPQNHAPKTLTRGLISAHQAYGQPKNTDAKETCILFIVQPRNFNIADERPLEYSLWEHSIPAYRVEFAEEVLTQTYLGPSRELLYHPPSRPACLGPLEVSAVYFRAGFEAEEYTTLGYQARLRLEKSCAIKCPSILSHLTTFKKVQQALAVPGALDHFLSPEEAANILKTFAPIYPMDDSVSGLLARKLATDTKTAKNHVLKPSLEGGGHNIYGEDIPKFLANTPMERWETYILMEKITSPVLHNFLISSRGLYEGPVISELGIFGVCLWKHGKDEQGKVQMIEQLDPSWSFKTKSAGVNEMSVSLAISELARLQASPSSGPASQGGRNAFEGFKTKRIYALADKSRAFDCFPIHPTILKLNDYFLQLNYLMTSFHTVDIGPGAREQEMHTDDGLITLPRPRPLM</sequence>
<dbReference type="InterPro" id="IPR014709">
    <property type="entry name" value="Glutathione_synthase_C_euk"/>
</dbReference>
<dbReference type="SUPFAM" id="SSF52440">
    <property type="entry name" value="PreATP-grasp domain"/>
    <property type="match status" value="1"/>
</dbReference>
<evidence type="ECO:0000259" key="12">
    <source>
        <dbReference type="Pfam" id="PF03199"/>
    </source>
</evidence>
<dbReference type="Gene3D" id="1.10.1080.10">
    <property type="entry name" value="Glutathione Synthetase, Chain A, domain 3"/>
    <property type="match status" value="1"/>
</dbReference>
<dbReference type="EC" id="6.3.2.3" evidence="4"/>
<keyword evidence="7" id="KW-0479">Metal-binding</keyword>
<evidence type="ECO:0000256" key="3">
    <source>
        <dbReference type="ARBA" id="ARBA00010385"/>
    </source>
</evidence>
<dbReference type="GO" id="GO:0046872">
    <property type="term" value="F:metal ion binding"/>
    <property type="evidence" value="ECO:0007669"/>
    <property type="project" value="UniProtKB-KW"/>
</dbReference>
<evidence type="ECO:0000256" key="4">
    <source>
        <dbReference type="ARBA" id="ARBA00012214"/>
    </source>
</evidence>
<protein>
    <recommendedName>
        <fullName evidence="4">glutathione synthase</fullName>
        <ecNumber evidence="4">6.3.2.3</ecNumber>
    </recommendedName>
</protein>
<dbReference type="InterPro" id="IPR004887">
    <property type="entry name" value="GSH_synth_subst-bd"/>
</dbReference>
<dbReference type="NCBIfam" id="TIGR01986">
    <property type="entry name" value="glut_syn_euk"/>
    <property type="match status" value="1"/>
</dbReference>
<dbReference type="Gene3D" id="3.40.50.1760">
    <property type="entry name" value="Glutathione synthase, substrate-binding domain superfamily, eukaryotic"/>
    <property type="match status" value="1"/>
</dbReference>
<dbReference type="UniPathway" id="UPA00142">
    <property type="reaction ID" value="UER00210"/>
</dbReference>
<evidence type="ECO:0000256" key="5">
    <source>
        <dbReference type="ARBA" id="ARBA00022598"/>
    </source>
</evidence>
<dbReference type="InterPro" id="IPR014049">
    <property type="entry name" value="Glutathione_synthase_N_euk"/>
</dbReference>
<keyword evidence="6" id="KW-0317">Glutathione biosynthesis</keyword>
<dbReference type="PANTHER" id="PTHR11130:SF0">
    <property type="entry name" value="GLUTATHIONE SYNTHETASE"/>
    <property type="match status" value="1"/>
</dbReference>
<evidence type="ECO:0000256" key="9">
    <source>
        <dbReference type="ARBA" id="ARBA00022840"/>
    </source>
</evidence>
<dbReference type="InterPro" id="IPR005615">
    <property type="entry name" value="Glutathione_synthase"/>
</dbReference>
<name>A0A8H4RHX4_9HELO</name>
<dbReference type="PANTHER" id="PTHR11130">
    <property type="entry name" value="GLUTATHIONE SYNTHETASE"/>
    <property type="match status" value="1"/>
</dbReference>
<evidence type="ECO:0000256" key="7">
    <source>
        <dbReference type="ARBA" id="ARBA00022723"/>
    </source>
</evidence>
<evidence type="ECO:0000256" key="1">
    <source>
        <dbReference type="ARBA" id="ARBA00001946"/>
    </source>
</evidence>
<evidence type="ECO:0000256" key="8">
    <source>
        <dbReference type="ARBA" id="ARBA00022741"/>
    </source>
</evidence>
<keyword evidence="10" id="KW-0460">Magnesium</keyword>
<dbReference type="GO" id="GO:0004363">
    <property type="term" value="F:glutathione synthase activity"/>
    <property type="evidence" value="ECO:0007669"/>
    <property type="project" value="UniProtKB-EC"/>
</dbReference>
<dbReference type="GO" id="GO:0005829">
    <property type="term" value="C:cytosol"/>
    <property type="evidence" value="ECO:0007669"/>
    <property type="project" value="TreeGrafter"/>
</dbReference>
<evidence type="ECO:0000256" key="11">
    <source>
        <dbReference type="SAM" id="MobiDB-lite"/>
    </source>
</evidence>
<gene>
    <name evidence="13" type="ORF">G7Y89_g7712</name>
</gene>
<dbReference type="Gene3D" id="3.30.1490.80">
    <property type="match status" value="1"/>
</dbReference>
<dbReference type="Gene3D" id="3.30.1490.50">
    <property type="match status" value="1"/>
</dbReference>
<comment type="cofactor">
    <cofactor evidence="1">
        <name>Mg(2+)</name>
        <dbReference type="ChEBI" id="CHEBI:18420"/>
    </cofactor>
</comment>
<keyword evidence="5" id="KW-0436">Ligase</keyword>
<evidence type="ECO:0000313" key="13">
    <source>
        <dbReference type="EMBL" id="KAF4630424.1"/>
    </source>
</evidence>
<comment type="caution">
    <text evidence="13">The sequence shown here is derived from an EMBL/GenBank/DDBJ whole genome shotgun (WGS) entry which is preliminary data.</text>
</comment>
<keyword evidence="14" id="KW-1185">Reference proteome</keyword>
<dbReference type="Pfam" id="PF03917">
    <property type="entry name" value="GSH_synth_ATP"/>
    <property type="match status" value="1"/>
</dbReference>
<proteinExistence type="inferred from homology"/>
<dbReference type="Proteomes" id="UP000566819">
    <property type="component" value="Unassembled WGS sequence"/>
</dbReference>
<accession>A0A8H4RHX4</accession>
<keyword evidence="9" id="KW-0067">ATP-binding</keyword>
<dbReference type="AlphaFoldDB" id="A0A8H4RHX4"/>
<comment type="similarity">
    <text evidence="3">Belongs to the eukaryotic GSH synthase family.</text>
</comment>
<dbReference type="GO" id="GO:0043295">
    <property type="term" value="F:glutathione binding"/>
    <property type="evidence" value="ECO:0007669"/>
    <property type="project" value="TreeGrafter"/>
</dbReference>
<reference evidence="13 14" key="1">
    <citation type="submission" date="2020-03" db="EMBL/GenBank/DDBJ databases">
        <title>Draft Genome Sequence of Cudoniella acicularis.</title>
        <authorList>
            <person name="Buettner E."/>
            <person name="Kellner H."/>
        </authorList>
    </citation>
    <scope>NUCLEOTIDE SEQUENCE [LARGE SCALE GENOMIC DNA]</scope>
    <source>
        <strain evidence="13 14">DSM 108380</strain>
    </source>
</reference>
<comment type="pathway">
    <text evidence="2">Sulfur metabolism; glutathione biosynthesis; glutathione from L-cysteine and L-glutamate: step 2/2.</text>
</comment>
<dbReference type="GO" id="GO:0005524">
    <property type="term" value="F:ATP binding"/>
    <property type="evidence" value="ECO:0007669"/>
    <property type="project" value="UniProtKB-KW"/>
</dbReference>
<dbReference type="InterPro" id="IPR037013">
    <property type="entry name" value="GSH-S_sub-bd_sf"/>
</dbReference>
<dbReference type="Gene3D" id="2.60.120.620">
    <property type="entry name" value="q2cbj1_9rhob like domain"/>
    <property type="match status" value="1"/>
</dbReference>
<dbReference type="OrthoDB" id="2020073at2759"/>
<feature type="domain" description="Glutathione synthase substrate-binding" evidence="12">
    <location>
        <begin position="222"/>
        <end position="329"/>
    </location>
</feature>
<evidence type="ECO:0000313" key="14">
    <source>
        <dbReference type="Proteomes" id="UP000566819"/>
    </source>
</evidence>